<dbReference type="PANTHER" id="PTHR43133">
    <property type="entry name" value="RNA POLYMERASE ECF-TYPE SIGMA FACTO"/>
    <property type="match status" value="1"/>
</dbReference>
<dbReference type="GO" id="GO:0006352">
    <property type="term" value="P:DNA-templated transcription initiation"/>
    <property type="evidence" value="ECO:0007669"/>
    <property type="project" value="InterPro"/>
</dbReference>
<evidence type="ECO:0000259" key="6">
    <source>
        <dbReference type="Pfam" id="PF08281"/>
    </source>
</evidence>
<evidence type="ECO:0000259" key="5">
    <source>
        <dbReference type="Pfam" id="PF04542"/>
    </source>
</evidence>
<accession>A0A6C0GQV4</accession>
<evidence type="ECO:0000256" key="3">
    <source>
        <dbReference type="ARBA" id="ARBA00023082"/>
    </source>
</evidence>
<dbReference type="GO" id="GO:0016987">
    <property type="term" value="F:sigma factor activity"/>
    <property type="evidence" value="ECO:0007669"/>
    <property type="project" value="UniProtKB-KW"/>
</dbReference>
<dbReference type="InterPro" id="IPR013325">
    <property type="entry name" value="RNA_pol_sigma_r2"/>
</dbReference>
<feature type="domain" description="RNA polymerase sigma factor 70 region 4 type 2" evidence="6">
    <location>
        <begin position="160"/>
        <end position="212"/>
    </location>
</feature>
<name>A0A6C0GQV4_9BACT</name>
<dbReference type="InterPro" id="IPR014284">
    <property type="entry name" value="RNA_pol_sigma-70_dom"/>
</dbReference>
<dbReference type="GO" id="GO:0003677">
    <property type="term" value="F:DNA binding"/>
    <property type="evidence" value="ECO:0007669"/>
    <property type="project" value="InterPro"/>
</dbReference>
<dbReference type="PANTHER" id="PTHR43133:SF46">
    <property type="entry name" value="RNA POLYMERASE SIGMA-70 FACTOR ECF SUBFAMILY"/>
    <property type="match status" value="1"/>
</dbReference>
<evidence type="ECO:0000256" key="1">
    <source>
        <dbReference type="ARBA" id="ARBA00010641"/>
    </source>
</evidence>
<dbReference type="Proteomes" id="UP000480178">
    <property type="component" value="Chromosome"/>
</dbReference>
<protein>
    <submittedName>
        <fullName evidence="7">Sigma-70 family RNA polymerase sigma factor</fullName>
    </submittedName>
</protein>
<keyword evidence="4" id="KW-0804">Transcription</keyword>
<dbReference type="InterPro" id="IPR039425">
    <property type="entry name" value="RNA_pol_sigma-70-like"/>
</dbReference>
<dbReference type="InterPro" id="IPR013249">
    <property type="entry name" value="RNA_pol_sigma70_r4_t2"/>
</dbReference>
<comment type="similarity">
    <text evidence="1">Belongs to the sigma-70 factor family. ECF subfamily.</text>
</comment>
<sequence>MEPKIEFDASDEVIHARYAHTRHTDPPPANNPAMPEQRPEELQVWTNFKNGDKQALAQIYTSTVKALLNYGQKFIADKDIVADLIQDLFIEIWNHRENLSSTSSIKYYLLKALRYKIIRHLNQNKHISVRNGISDNYTFELVFSHESLLIEDISQEEEKEKLSLALAQLTKRQREAIYLRYYNNLSYPEIASLMAVSEQAVYNLVSKALKSLQQYLLHNIYLFLLSCYLF</sequence>
<dbReference type="Pfam" id="PF08281">
    <property type="entry name" value="Sigma70_r4_2"/>
    <property type="match status" value="1"/>
</dbReference>
<dbReference type="EMBL" id="CP048222">
    <property type="protein sequence ID" value="QHT69993.1"/>
    <property type="molecule type" value="Genomic_DNA"/>
</dbReference>
<dbReference type="NCBIfam" id="TIGR02937">
    <property type="entry name" value="sigma70-ECF"/>
    <property type="match status" value="1"/>
</dbReference>
<evidence type="ECO:0000256" key="4">
    <source>
        <dbReference type="ARBA" id="ARBA00023163"/>
    </source>
</evidence>
<dbReference type="SUPFAM" id="SSF88659">
    <property type="entry name" value="Sigma3 and sigma4 domains of RNA polymerase sigma factors"/>
    <property type="match status" value="1"/>
</dbReference>
<dbReference type="InterPro" id="IPR013324">
    <property type="entry name" value="RNA_pol_sigma_r3/r4-like"/>
</dbReference>
<reference evidence="7 8" key="1">
    <citation type="submission" date="2020-01" db="EMBL/GenBank/DDBJ databases">
        <authorList>
            <person name="Kim M.K."/>
        </authorList>
    </citation>
    <scope>NUCLEOTIDE SEQUENCE [LARGE SCALE GENOMIC DNA]</scope>
    <source>
        <strain evidence="7 8">172606-1</strain>
    </source>
</reference>
<dbReference type="Gene3D" id="1.10.1740.10">
    <property type="match status" value="1"/>
</dbReference>
<dbReference type="Pfam" id="PF04542">
    <property type="entry name" value="Sigma70_r2"/>
    <property type="match status" value="1"/>
</dbReference>
<keyword evidence="2" id="KW-0805">Transcription regulation</keyword>
<organism evidence="7 8">
    <name type="scientific">Rhodocytophaga rosea</name>
    <dbReference type="NCBI Taxonomy" id="2704465"/>
    <lineage>
        <taxon>Bacteria</taxon>
        <taxon>Pseudomonadati</taxon>
        <taxon>Bacteroidota</taxon>
        <taxon>Cytophagia</taxon>
        <taxon>Cytophagales</taxon>
        <taxon>Rhodocytophagaceae</taxon>
        <taxon>Rhodocytophaga</taxon>
    </lineage>
</organism>
<gene>
    <name evidence="7" type="ORF">GXP67_26785</name>
</gene>
<dbReference type="RefSeq" id="WP_162445976.1">
    <property type="nucleotide sequence ID" value="NZ_CP048222.1"/>
</dbReference>
<dbReference type="KEGG" id="rhoz:GXP67_26785"/>
<dbReference type="InterPro" id="IPR007627">
    <property type="entry name" value="RNA_pol_sigma70_r2"/>
</dbReference>
<dbReference type="InterPro" id="IPR036388">
    <property type="entry name" value="WH-like_DNA-bd_sf"/>
</dbReference>
<dbReference type="SUPFAM" id="SSF88946">
    <property type="entry name" value="Sigma2 domain of RNA polymerase sigma factors"/>
    <property type="match status" value="1"/>
</dbReference>
<evidence type="ECO:0000256" key="2">
    <source>
        <dbReference type="ARBA" id="ARBA00023015"/>
    </source>
</evidence>
<feature type="domain" description="RNA polymerase sigma-70 region 2" evidence="5">
    <location>
        <begin position="60"/>
        <end position="125"/>
    </location>
</feature>
<dbReference type="Gene3D" id="1.10.10.10">
    <property type="entry name" value="Winged helix-like DNA-binding domain superfamily/Winged helix DNA-binding domain"/>
    <property type="match status" value="1"/>
</dbReference>
<keyword evidence="8" id="KW-1185">Reference proteome</keyword>
<keyword evidence="3" id="KW-0731">Sigma factor</keyword>
<evidence type="ECO:0000313" key="7">
    <source>
        <dbReference type="EMBL" id="QHT69993.1"/>
    </source>
</evidence>
<dbReference type="AlphaFoldDB" id="A0A6C0GQV4"/>
<evidence type="ECO:0000313" key="8">
    <source>
        <dbReference type="Proteomes" id="UP000480178"/>
    </source>
</evidence>
<dbReference type="CDD" id="cd06171">
    <property type="entry name" value="Sigma70_r4"/>
    <property type="match status" value="1"/>
</dbReference>
<proteinExistence type="inferred from homology"/>